<keyword evidence="4" id="KW-1185">Reference proteome</keyword>
<dbReference type="OrthoDB" id="10260741at2759"/>
<comment type="similarity">
    <text evidence="1">Belongs to the dynein light chain Tctex-type family.</text>
</comment>
<dbReference type="InterPro" id="IPR005334">
    <property type="entry name" value="Tctex-1-like"/>
</dbReference>
<dbReference type="PANTHER" id="PTHR21255">
    <property type="entry name" value="T-COMPLEX-ASSOCIATED-TESTIS-EXPRESSED 1/ DYNEIN LIGHT CHAIN"/>
    <property type="match status" value="1"/>
</dbReference>
<evidence type="ECO:0000256" key="2">
    <source>
        <dbReference type="SAM" id="MobiDB-lite"/>
    </source>
</evidence>
<name>A0A4V6A2U6_STECR</name>
<dbReference type="GO" id="GO:0045505">
    <property type="term" value="F:dynein intermediate chain binding"/>
    <property type="evidence" value="ECO:0007669"/>
    <property type="project" value="TreeGrafter"/>
</dbReference>
<reference evidence="3 4" key="1">
    <citation type="journal article" date="2015" name="Genome Biol.">
        <title>Comparative genomics of Steinernema reveals deeply conserved gene regulatory networks.</title>
        <authorList>
            <person name="Dillman A.R."/>
            <person name="Macchietto M."/>
            <person name="Porter C.F."/>
            <person name="Rogers A."/>
            <person name="Williams B."/>
            <person name="Antoshechkin I."/>
            <person name="Lee M.M."/>
            <person name="Goodwin Z."/>
            <person name="Lu X."/>
            <person name="Lewis E.E."/>
            <person name="Goodrich-Blair H."/>
            <person name="Stock S.P."/>
            <person name="Adams B.J."/>
            <person name="Sternberg P.W."/>
            <person name="Mortazavi A."/>
        </authorList>
    </citation>
    <scope>NUCLEOTIDE SEQUENCE [LARGE SCALE GENOMIC DNA]</scope>
    <source>
        <strain evidence="3 4">ALL</strain>
    </source>
</reference>
<dbReference type="Gene3D" id="3.30.1140.40">
    <property type="entry name" value="Tctex-1"/>
    <property type="match status" value="1"/>
</dbReference>
<sequence length="137" mass="15864">MASETVRKRSLAASRDQESERNGFVLRPPPNLRFPKNDAKSRVERVVTDVFHDKIYDAAQVHKWSNEVAEKLKKELEDMKLPRYKYIVQVSVGEQRGQGLTINTGVCWDSDTDSSTSFLYNRDTFFCQVTLYAVYSY</sequence>
<dbReference type="CDD" id="cd21459">
    <property type="entry name" value="DLC-like_TCTEX1D2"/>
    <property type="match status" value="1"/>
</dbReference>
<dbReference type="AlphaFoldDB" id="A0A4V6A2U6"/>
<evidence type="ECO:0000256" key="1">
    <source>
        <dbReference type="ARBA" id="ARBA00005361"/>
    </source>
</evidence>
<dbReference type="GO" id="GO:0007018">
    <property type="term" value="P:microtubule-based movement"/>
    <property type="evidence" value="ECO:0007669"/>
    <property type="project" value="TreeGrafter"/>
</dbReference>
<dbReference type="InterPro" id="IPR038586">
    <property type="entry name" value="Tctex-1-like_sf"/>
</dbReference>
<evidence type="ECO:0000313" key="3">
    <source>
        <dbReference type="EMBL" id="TKR80555.1"/>
    </source>
</evidence>
<evidence type="ECO:0008006" key="5">
    <source>
        <dbReference type="Google" id="ProtNLM"/>
    </source>
</evidence>
<protein>
    <recommendedName>
        <fullName evidence="5">Dynein light chain</fullName>
    </recommendedName>
</protein>
<comment type="caution">
    <text evidence="3">The sequence shown here is derived from an EMBL/GenBank/DDBJ whole genome shotgun (WGS) entry which is preliminary data.</text>
</comment>
<dbReference type="STRING" id="34508.A0A4V6A2U6"/>
<organism evidence="3 4">
    <name type="scientific">Steinernema carpocapsae</name>
    <name type="common">Entomopathogenic nematode</name>
    <dbReference type="NCBI Taxonomy" id="34508"/>
    <lineage>
        <taxon>Eukaryota</taxon>
        <taxon>Metazoa</taxon>
        <taxon>Ecdysozoa</taxon>
        <taxon>Nematoda</taxon>
        <taxon>Chromadorea</taxon>
        <taxon>Rhabditida</taxon>
        <taxon>Tylenchina</taxon>
        <taxon>Panagrolaimomorpha</taxon>
        <taxon>Strongyloidoidea</taxon>
        <taxon>Steinernematidae</taxon>
        <taxon>Steinernema</taxon>
    </lineage>
</organism>
<dbReference type="GO" id="GO:0005868">
    <property type="term" value="C:cytoplasmic dynein complex"/>
    <property type="evidence" value="ECO:0007669"/>
    <property type="project" value="TreeGrafter"/>
</dbReference>
<accession>A0A4V6A2U6</accession>
<dbReference type="Pfam" id="PF03645">
    <property type="entry name" value="Tctex-1"/>
    <property type="match status" value="1"/>
</dbReference>
<dbReference type="PANTHER" id="PTHR21255:SF7">
    <property type="entry name" value="DYNEIN LIGHT CHAIN TCTEX-TYPE PROTEIN 2B"/>
    <property type="match status" value="1"/>
</dbReference>
<gene>
    <name evidence="3" type="ORF">L596_014613</name>
</gene>
<dbReference type="Proteomes" id="UP000298663">
    <property type="component" value="Unassembled WGS sequence"/>
</dbReference>
<feature type="region of interest" description="Disordered" evidence="2">
    <location>
        <begin position="1"/>
        <end position="38"/>
    </location>
</feature>
<dbReference type="GO" id="GO:0005737">
    <property type="term" value="C:cytoplasm"/>
    <property type="evidence" value="ECO:0007669"/>
    <property type="project" value="TreeGrafter"/>
</dbReference>
<proteinExistence type="inferred from homology"/>
<reference evidence="3 4" key="2">
    <citation type="journal article" date="2019" name="G3 (Bethesda)">
        <title>Hybrid Assembly of the Genome of the Entomopathogenic Nematode Steinernema carpocapsae Identifies the X-Chromosome.</title>
        <authorList>
            <person name="Serra L."/>
            <person name="Macchietto M."/>
            <person name="Macias-Munoz A."/>
            <person name="McGill C.J."/>
            <person name="Rodriguez I.M."/>
            <person name="Rodriguez B."/>
            <person name="Murad R."/>
            <person name="Mortazavi A."/>
        </authorList>
    </citation>
    <scope>NUCLEOTIDE SEQUENCE [LARGE SCALE GENOMIC DNA]</scope>
    <source>
        <strain evidence="3 4">ALL</strain>
    </source>
</reference>
<dbReference type="EMBL" id="AZBU02000004">
    <property type="protein sequence ID" value="TKR80555.1"/>
    <property type="molecule type" value="Genomic_DNA"/>
</dbReference>
<evidence type="ECO:0000313" key="4">
    <source>
        <dbReference type="Proteomes" id="UP000298663"/>
    </source>
</evidence>